<evidence type="ECO:0000313" key="2">
    <source>
        <dbReference type="Proteomes" id="UP001060215"/>
    </source>
</evidence>
<comment type="caution">
    <text evidence="1">The sequence shown here is derived from an EMBL/GenBank/DDBJ whole genome shotgun (WGS) entry which is preliminary data.</text>
</comment>
<evidence type="ECO:0000313" key="1">
    <source>
        <dbReference type="EMBL" id="KAI8007193.1"/>
    </source>
</evidence>
<accession>A0ACC0H2S5</accession>
<dbReference type="EMBL" id="CM045764">
    <property type="protein sequence ID" value="KAI8007193.1"/>
    <property type="molecule type" value="Genomic_DNA"/>
</dbReference>
<organism evidence="1 2">
    <name type="scientific">Camellia lanceoleosa</name>
    <dbReference type="NCBI Taxonomy" id="1840588"/>
    <lineage>
        <taxon>Eukaryota</taxon>
        <taxon>Viridiplantae</taxon>
        <taxon>Streptophyta</taxon>
        <taxon>Embryophyta</taxon>
        <taxon>Tracheophyta</taxon>
        <taxon>Spermatophyta</taxon>
        <taxon>Magnoliopsida</taxon>
        <taxon>eudicotyledons</taxon>
        <taxon>Gunneridae</taxon>
        <taxon>Pentapetalae</taxon>
        <taxon>asterids</taxon>
        <taxon>Ericales</taxon>
        <taxon>Theaceae</taxon>
        <taxon>Camellia</taxon>
    </lineage>
</organism>
<gene>
    <name evidence="1" type="ORF">LOK49_LG07G02562</name>
</gene>
<reference evidence="1 2" key="1">
    <citation type="journal article" date="2022" name="Plant J.">
        <title>Chromosome-level genome of Camellia lanceoleosa provides a valuable resource for understanding genome evolution and self-incompatibility.</title>
        <authorList>
            <person name="Gong W."/>
            <person name="Xiao S."/>
            <person name="Wang L."/>
            <person name="Liao Z."/>
            <person name="Chang Y."/>
            <person name="Mo W."/>
            <person name="Hu G."/>
            <person name="Li W."/>
            <person name="Zhao G."/>
            <person name="Zhu H."/>
            <person name="Hu X."/>
            <person name="Ji K."/>
            <person name="Xiang X."/>
            <person name="Song Q."/>
            <person name="Yuan D."/>
            <person name="Jin S."/>
            <person name="Zhang L."/>
        </authorList>
    </citation>
    <scope>NUCLEOTIDE SEQUENCE [LARGE SCALE GENOMIC DNA]</scope>
    <source>
        <strain evidence="1">SQ_2022a</strain>
    </source>
</reference>
<sequence>MFAARKIGFRLRTGLPSWLVSQNRGRVSLAPHQTYYSQICTKVITLIFFWYDELWMPLISDLMVGSTSTHHPLMIPPPIDIQWIVSQKILLPVMPWFLQQYKPWTTARIMYYWFKQFKDGPNSEMGGFTRILYSGKLRLHG</sequence>
<keyword evidence="2" id="KW-1185">Reference proteome</keyword>
<dbReference type="Proteomes" id="UP001060215">
    <property type="component" value="Chromosome 7"/>
</dbReference>
<proteinExistence type="predicted"/>
<protein>
    <submittedName>
        <fullName evidence="1">Hydroxyproline O-arabinosyltransferase 2</fullName>
    </submittedName>
</protein>
<name>A0ACC0H2S5_9ERIC</name>